<organism evidence="1">
    <name type="scientific">Candidatus Kentrum sp. FW</name>
    <dbReference type="NCBI Taxonomy" id="2126338"/>
    <lineage>
        <taxon>Bacteria</taxon>
        <taxon>Pseudomonadati</taxon>
        <taxon>Pseudomonadota</taxon>
        <taxon>Gammaproteobacteria</taxon>
        <taxon>Candidatus Kentrum</taxon>
    </lineage>
</organism>
<sequence>MLYVSWISVFPYSVPRVIRIPLNLHQDTDWPKVSDGEIEMVYLEDIDEKRVFRNGCGDGPFFDFR</sequence>
<proteinExistence type="predicted"/>
<accession>A0A450U2V3</accession>
<dbReference type="EMBL" id="CAADFE010000124">
    <property type="protein sequence ID" value="VFJ77462.1"/>
    <property type="molecule type" value="Genomic_DNA"/>
</dbReference>
<name>A0A450U2V3_9GAMM</name>
<dbReference type="AlphaFoldDB" id="A0A450U2V3"/>
<evidence type="ECO:0000313" key="1">
    <source>
        <dbReference type="EMBL" id="VFJ77462.1"/>
    </source>
</evidence>
<gene>
    <name evidence="1" type="ORF">BECKFW1821C_GA0114237_11247</name>
</gene>
<protein>
    <submittedName>
        <fullName evidence="1">Uncharacterized protein</fullName>
    </submittedName>
</protein>
<reference evidence="1" key="1">
    <citation type="submission" date="2019-02" db="EMBL/GenBank/DDBJ databases">
        <authorList>
            <person name="Gruber-Vodicka R. H."/>
            <person name="Seah K. B. B."/>
        </authorList>
    </citation>
    <scope>NUCLEOTIDE SEQUENCE</scope>
    <source>
        <strain evidence="1">BECK_BZ131</strain>
    </source>
</reference>